<feature type="domain" description="General stress protein 17M-like" evidence="2">
    <location>
        <begin position="12"/>
        <end position="79"/>
    </location>
</feature>
<dbReference type="Pfam" id="PF11181">
    <property type="entry name" value="YflT"/>
    <property type="match status" value="1"/>
</dbReference>
<dbReference type="PANTHER" id="PTHR36109">
    <property type="entry name" value="MEMBRANE PROTEIN-RELATED"/>
    <property type="match status" value="1"/>
</dbReference>
<feature type="transmembrane region" description="Helical" evidence="1">
    <location>
        <begin position="70"/>
        <end position="90"/>
    </location>
</feature>
<gene>
    <name evidence="3" type="ORF">V5E97_35545</name>
</gene>
<accession>A0AAU7CEL7</accession>
<evidence type="ECO:0000256" key="1">
    <source>
        <dbReference type="SAM" id="Phobius"/>
    </source>
</evidence>
<proteinExistence type="predicted"/>
<keyword evidence="1" id="KW-0812">Transmembrane</keyword>
<dbReference type="PANTHER" id="PTHR36109:SF2">
    <property type="entry name" value="MEMBRANE PROTEIN"/>
    <property type="match status" value="1"/>
</dbReference>
<evidence type="ECO:0000313" key="3">
    <source>
        <dbReference type="EMBL" id="XBH03582.1"/>
    </source>
</evidence>
<evidence type="ECO:0000259" key="2">
    <source>
        <dbReference type="Pfam" id="PF11181"/>
    </source>
</evidence>
<dbReference type="AlphaFoldDB" id="A0AAU7CEL7"/>
<feature type="transmembrane region" description="Helical" evidence="1">
    <location>
        <begin position="110"/>
        <end position="128"/>
    </location>
</feature>
<dbReference type="InterPro" id="IPR025889">
    <property type="entry name" value="GSP17M-like_dom"/>
</dbReference>
<sequence>MSQAETAFASRVIAVYPDHASAENAVRRLLKSGFPMKDLSIVGRDCQVSEEPIGLVTTGDYASVGAATGAWVGGIFGLLLGAAFLVLPGVGPVVVAGPLSVALLGGLEGALAGAALGALTGALVGWGVPKDQALKYEAQVKAGKFLVIARGTPEQIERAKSLLDEGQNEGVEVFEIVAA</sequence>
<dbReference type="EMBL" id="CP155447">
    <property type="protein sequence ID" value="XBH03582.1"/>
    <property type="molecule type" value="Genomic_DNA"/>
</dbReference>
<organism evidence="3">
    <name type="scientific">Singulisphaera sp. Ch08</name>
    <dbReference type="NCBI Taxonomy" id="3120278"/>
    <lineage>
        <taxon>Bacteria</taxon>
        <taxon>Pseudomonadati</taxon>
        <taxon>Planctomycetota</taxon>
        <taxon>Planctomycetia</taxon>
        <taxon>Isosphaerales</taxon>
        <taxon>Isosphaeraceae</taxon>
        <taxon>Singulisphaera</taxon>
    </lineage>
</organism>
<reference evidence="3" key="1">
    <citation type="submission" date="2024-05" db="EMBL/GenBank/DDBJ databases">
        <title>Planctomycetes of the genus Singulisphaera possess chitinolytic capabilities.</title>
        <authorList>
            <person name="Ivanova A."/>
        </authorList>
    </citation>
    <scope>NUCLEOTIDE SEQUENCE</scope>
    <source>
        <strain evidence="3">Ch08T</strain>
    </source>
</reference>
<dbReference type="InterPro" id="IPR052948">
    <property type="entry name" value="Low_temp-induced_all0457"/>
</dbReference>
<keyword evidence="1" id="KW-0472">Membrane</keyword>
<keyword evidence="1" id="KW-1133">Transmembrane helix</keyword>
<protein>
    <submittedName>
        <fullName evidence="3">General stress protein</fullName>
    </submittedName>
</protein>
<dbReference type="RefSeq" id="WP_406696321.1">
    <property type="nucleotide sequence ID" value="NZ_CP155447.1"/>
</dbReference>
<name>A0AAU7CEL7_9BACT</name>